<accession>A0AAD3HR32</accession>
<dbReference type="Proteomes" id="UP001054857">
    <property type="component" value="Unassembled WGS sequence"/>
</dbReference>
<dbReference type="AlphaFoldDB" id="A0AAD3HR32"/>
<evidence type="ECO:0000259" key="2">
    <source>
        <dbReference type="Pfam" id="PF06985"/>
    </source>
</evidence>
<evidence type="ECO:0000256" key="1">
    <source>
        <dbReference type="SAM" id="MobiDB-lite"/>
    </source>
</evidence>
<dbReference type="Pfam" id="PF06985">
    <property type="entry name" value="HET"/>
    <property type="match status" value="1"/>
</dbReference>
<feature type="compositionally biased region" description="Pro residues" evidence="1">
    <location>
        <begin position="599"/>
        <end position="615"/>
    </location>
</feature>
<name>A0AAD3HR32_9CHLO</name>
<keyword evidence="4" id="KW-1185">Reference proteome</keyword>
<evidence type="ECO:0000313" key="3">
    <source>
        <dbReference type="EMBL" id="GFR50013.1"/>
    </source>
</evidence>
<dbReference type="InterPro" id="IPR010730">
    <property type="entry name" value="HET"/>
</dbReference>
<reference evidence="3 4" key="1">
    <citation type="journal article" date="2021" name="Sci. Rep.">
        <title>Genome sequencing of the multicellular alga Astrephomene provides insights into convergent evolution of germ-soma differentiation.</title>
        <authorList>
            <person name="Yamashita S."/>
            <person name="Yamamoto K."/>
            <person name="Matsuzaki R."/>
            <person name="Suzuki S."/>
            <person name="Yamaguchi H."/>
            <person name="Hirooka S."/>
            <person name="Minakuchi Y."/>
            <person name="Miyagishima S."/>
            <person name="Kawachi M."/>
            <person name="Toyoda A."/>
            <person name="Nozaki H."/>
        </authorList>
    </citation>
    <scope>NUCLEOTIDE SEQUENCE [LARGE SCALE GENOMIC DNA]</scope>
    <source>
        <strain evidence="3 4">NIES-4017</strain>
    </source>
</reference>
<feature type="domain" description="Heterokaryon incompatibility" evidence="2">
    <location>
        <begin position="109"/>
        <end position="217"/>
    </location>
</feature>
<dbReference type="EMBL" id="BMAR01000034">
    <property type="protein sequence ID" value="GFR50013.1"/>
    <property type="molecule type" value="Genomic_DNA"/>
</dbReference>
<gene>
    <name evidence="3" type="ORF">Agub_g12162</name>
</gene>
<sequence>MPRYLRVADIPAILQELRDGENPTPPVYQLDAWQKKWCAFPQEPEQDAAVLSYRWRIRGRNENIRDFKTWLADCGREGYAVHDLRDGPVEVDWSLADGHAIQIEVAAWLLWLYTNKVATYVWVDQMCVPQDADLEEKMGHIKESPAIYTAGKVYVMIAPVVDYTSGRIMNSQDARAIVRQYNDEMNAHRGAGFLSRSAVKALLVNNSYMRRVWTIQEAVAARNLVVWPLKGSGEVNSYQSIYVVDWPEFNAWNGHPKLGPLYLKYADEALNDYYEGDYTGLLRVLREHPSDGIGYLAMVSKDVMWITMDRNGLINDIKKADSAAKKAFVLLNNHQVQSARSFLAEDRVLALVPLVDYRGWKAATEGVPGRHLVQASVAWAYGIMERQLATWKWSIRVYNAPRCHARGLELLQPRRNLGDSTAMHGATPDWKLEIPPEGGTLTLTPPPPHPDEMVTAALRTWGALEANPLHPKVVASVLMGHPGQAKNWGGGPWTHIRDVLETDEVFRLSVQWALESWRNPDLGVDSEKSAVIVVKGGGLENPAIIILGLTAGEQQPTTGQVMMVVEVCHHKLSALLDGLQLKCMGQLKTPITALSAGIVPPPPPPPEPVVAPAPSEPEWQVVSVPPQEEEPAAPQEAAAAAAEEAAQPQEEEPQKKEAAAATVVDVAAEAVPAGATEVAEQPAVVGAEPAAAEGAAAAEEPAAAAPAAASAPASAAAAAPAPARPASGAAAAPAPARAASAAASGAEVAPDVPPGAAIQKGGVSGVPNSGVEVAAGAKYAGMAPVAQDEGPCKGCVIC</sequence>
<protein>
    <recommendedName>
        <fullName evidence="2">Heterokaryon incompatibility domain-containing protein</fullName>
    </recommendedName>
</protein>
<feature type="region of interest" description="Disordered" evidence="1">
    <location>
        <begin position="598"/>
        <end position="661"/>
    </location>
</feature>
<proteinExistence type="predicted"/>
<evidence type="ECO:0000313" key="4">
    <source>
        <dbReference type="Proteomes" id="UP001054857"/>
    </source>
</evidence>
<dbReference type="PANTHER" id="PTHR24148:SF64">
    <property type="entry name" value="HETEROKARYON INCOMPATIBILITY DOMAIN-CONTAINING PROTEIN"/>
    <property type="match status" value="1"/>
</dbReference>
<dbReference type="InterPro" id="IPR052895">
    <property type="entry name" value="HetReg/Transcr_Mod"/>
</dbReference>
<organism evidence="3 4">
    <name type="scientific">Astrephomene gubernaculifera</name>
    <dbReference type="NCBI Taxonomy" id="47775"/>
    <lineage>
        <taxon>Eukaryota</taxon>
        <taxon>Viridiplantae</taxon>
        <taxon>Chlorophyta</taxon>
        <taxon>core chlorophytes</taxon>
        <taxon>Chlorophyceae</taxon>
        <taxon>CS clade</taxon>
        <taxon>Chlamydomonadales</taxon>
        <taxon>Astrephomenaceae</taxon>
        <taxon>Astrephomene</taxon>
    </lineage>
</organism>
<dbReference type="PANTHER" id="PTHR24148">
    <property type="entry name" value="ANKYRIN REPEAT DOMAIN-CONTAINING PROTEIN 39 HOMOLOG-RELATED"/>
    <property type="match status" value="1"/>
</dbReference>
<feature type="compositionally biased region" description="Low complexity" evidence="1">
    <location>
        <begin position="632"/>
        <end position="648"/>
    </location>
</feature>
<comment type="caution">
    <text evidence="3">The sequence shown here is derived from an EMBL/GenBank/DDBJ whole genome shotgun (WGS) entry which is preliminary data.</text>
</comment>